<dbReference type="Proteomes" id="UP000566819">
    <property type="component" value="Unassembled WGS sequence"/>
</dbReference>
<evidence type="ECO:0000313" key="3">
    <source>
        <dbReference type="Proteomes" id="UP000566819"/>
    </source>
</evidence>
<gene>
    <name evidence="2" type="ORF">G7Y89_g614</name>
</gene>
<feature type="region of interest" description="Disordered" evidence="1">
    <location>
        <begin position="889"/>
        <end position="908"/>
    </location>
</feature>
<proteinExistence type="predicted"/>
<sequence length="935" mass="103993">MSSLGKFIGAAVQNENTVAPINSDFTLLKVEVPVEYTALGSTISRKRKNDAEEGPLHKTARKLGALFKGMLPNTDDFIQSLREEGLEISSISGINPHGSLESGGIFANHIGADTASIWAAATSGSGAIAWIHKRQEEILYSQEQESQVIAAKQEISRADLGNWDASVRAWLQSADQAKARQHKQTMLIINNASVSVNSEPETYSSVMKAWIAALEAMNNLVKGVPQRVQDGAALLAISSWHLYPDMAVYGESCVQVTQNDPTFRGGALLTLGLQDMREDTKGVFWSLPLACLQYYGHQVQASRSVGQDNSRVSSEQFMFIAMGCLFDSWNLYAKTNEEGFEWIERISKLIERSARFESHCELKEPSWLSYLLEAARSIEKLDDMERKIAKQLLNLGRRRFLRQLALHLCLDPGQFIIRYKSSSDELETECASLAPVQWIPPSSKRTRDGDFRERSSSPPRHVRWIYLSVQEIKICMRRIEDFCNLPQCQAKLRNLESVNDPDTWKDFSNPNDTAILRIQFRANDIRELKFILKIGQRRQAIEEQDELCLPTVAISDISLLRGVGDSFVKSVADLDRKLLSLHIGGATARTISPVFFAGDDSLSAICATIQGKTQGKISSRCYNEGPPSMPVFDLSPDFLEDVISKREFSHSKIQLHLYSSPQELIEEETDCLKACAKMIEIYKLLPGATISTLVLDTPLSKAKWFPIFQEYSGSTFSASLTRPQAFACIAMFESGTCNVDPHSLSEVFVISSGNSLFVTATLLCDPFEQPACTEIRRVVGNVGSAGITFLIAPPEVNVRDADSTKWMFMNDNPFNGAMEDHFKQTSIHISFTQYEVPVISDNSHRHIIDRAVVLVETLVSVYDGGEWVAELDILKAFRSTIHRPICDVSQHPSGSMGDHQELPGNSHPAATSVENWNELIEAPSTGTIAVRAHKN</sequence>
<organism evidence="2 3">
    <name type="scientific">Cudoniella acicularis</name>
    <dbReference type="NCBI Taxonomy" id="354080"/>
    <lineage>
        <taxon>Eukaryota</taxon>
        <taxon>Fungi</taxon>
        <taxon>Dikarya</taxon>
        <taxon>Ascomycota</taxon>
        <taxon>Pezizomycotina</taxon>
        <taxon>Leotiomycetes</taxon>
        <taxon>Helotiales</taxon>
        <taxon>Tricladiaceae</taxon>
        <taxon>Cudoniella</taxon>
    </lineage>
</organism>
<keyword evidence="3" id="KW-1185">Reference proteome</keyword>
<dbReference type="AlphaFoldDB" id="A0A8H4WB15"/>
<dbReference type="EMBL" id="JAAMPI010000022">
    <property type="protein sequence ID" value="KAF4637469.1"/>
    <property type="molecule type" value="Genomic_DNA"/>
</dbReference>
<comment type="caution">
    <text evidence="2">The sequence shown here is derived from an EMBL/GenBank/DDBJ whole genome shotgun (WGS) entry which is preliminary data.</text>
</comment>
<evidence type="ECO:0000256" key="1">
    <source>
        <dbReference type="SAM" id="MobiDB-lite"/>
    </source>
</evidence>
<evidence type="ECO:0000313" key="2">
    <source>
        <dbReference type="EMBL" id="KAF4637469.1"/>
    </source>
</evidence>
<name>A0A8H4WB15_9HELO</name>
<dbReference type="OrthoDB" id="5354164at2759"/>
<reference evidence="2 3" key="1">
    <citation type="submission" date="2020-03" db="EMBL/GenBank/DDBJ databases">
        <title>Draft Genome Sequence of Cudoniella acicularis.</title>
        <authorList>
            <person name="Buettner E."/>
            <person name="Kellner H."/>
        </authorList>
    </citation>
    <scope>NUCLEOTIDE SEQUENCE [LARGE SCALE GENOMIC DNA]</scope>
    <source>
        <strain evidence="2 3">DSM 108380</strain>
    </source>
</reference>
<protein>
    <submittedName>
        <fullName evidence="2">Uncharacterized protein</fullName>
    </submittedName>
</protein>
<accession>A0A8H4WB15</accession>